<organism evidence="2 3">
    <name type="scientific">Micromonas commoda (strain RCC299 / NOUM17 / CCMP2709)</name>
    <name type="common">Picoplanktonic green alga</name>
    <dbReference type="NCBI Taxonomy" id="296587"/>
    <lineage>
        <taxon>Eukaryota</taxon>
        <taxon>Viridiplantae</taxon>
        <taxon>Chlorophyta</taxon>
        <taxon>Mamiellophyceae</taxon>
        <taxon>Mamiellales</taxon>
        <taxon>Mamiellaceae</taxon>
        <taxon>Micromonas</taxon>
    </lineage>
</organism>
<dbReference type="STRING" id="296587.C1EH80"/>
<feature type="region of interest" description="Disordered" evidence="1">
    <location>
        <begin position="34"/>
        <end position="82"/>
    </location>
</feature>
<dbReference type="RefSeq" id="XP_002505992.1">
    <property type="nucleotide sequence ID" value="XM_002505946.1"/>
</dbReference>
<dbReference type="KEGG" id="mis:MICPUN_64132"/>
<keyword evidence="3" id="KW-1185">Reference proteome</keyword>
<dbReference type="PANTHER" id="PTHR14614">
    <property type="entry name" value="HEPATOCELLULAR CARCINOMA-ASSOCIATED ANTIGEN"/>
    <property type="match status" value="1"/>
</dbReference>
<evidence type="ECO:0000313" key="3">
    <source>
        <dbReference type="Proteomes" id="UP000002009"/>
    </source>
</evidence>
<feature type="compositionally biased region" description="Basic and acidic residues" evidence="1">
    <location>
        <begin position="64"/>
        <end position="78"/>
    </location>
</feature>
<dbReference type="Gene3D" id="3.40.50.150">
    <property type="entry name" value="Vaccinia Virus protein VP39"/>
    <property type="match status" value="1"/>
</dbReference>
<proteinExistence type="predicted"/>
<dbReference type="OrthoDB" id="545599at2759"/>
<accession>C1EH80</accession>
<name>C1EH80_MICCC</name>
<dbReference type="Pfam" id="PF10294">
    <property type="entry name" value="Methyltransf_16"/>
    <property type="match status" value="1"/>
</dbReference>
<feature type="compositionally biased region" description="Low complexity" evidence="1">
    <location>
        <begin position="295"/>
        <end position="307"/>
    </location>
</feature>
<evidence type="ECO:0000313" key="2">
    <source>
        <dbReference type="EMBL" id="ACO67250.1"/>
    </source>
</evidence>
<reference evidence="2 3" key="1">
    <citation type="journal article" date="2009" name="Science">
        <title>Green evolution and dynamic adaptations revealed by genomes of the marine picoeukaryotes Micromonas.</title>
        <authorList>
            <person name="Worden A.Z."/>
            <person name="Lee J.H."/>
            <person name="Mock T."/>
            <person name="Rouze P."/>
            <person name="Simmons M.P."/>
            <person name="Aerts A.L."/>
            <person name="Allen A.E."/>
            <person name="Cuvelier M.L."/>
            <person name="Derelle E."/>
            <person name="Everett M.V."/>
            <person name="Foulon E."/>
            <person name="Grimwood J."/>
            <person name="Gundlach H."/>
            <person name="Henrissat B."/>
            <person name="Napoli C."/>
            <person name="McDonald S.M."/>
            <person name="Parker M.S."/>
            <person name="Rombauts S."/>
            <person name="Salamov A."/>
            <person name="Von Dassow P."/>
            <person name="Badger J.H."/>
            <person name="Coutinho P.M."/>
            <person name="Demir E."/>
            <person name="Dubchak I."/>
            <person name="Gentemann C."/>
            <person name="Eikrem W."/>
            <person name="Gready J.E."/>
            <person name="John U."/>
            <person name="Lanier W."/>
            <person name="Lindquist E.A."/>
            <person name="Lucas S."/>
            <person name="Mayer K.F."/>
            <person name="Moreau H."/>
            <person name="Not F."/>
            <person name="Otillar R."/>
            <person name="Panaud O."/>
            <person name="Pangilinan J."/>
            <person name="Paulsen I."/>
            <person name="Piegu B."/>
            <person name="Poliakov A."/>
            <person name="Robbens S."/>
            <person name="Schmutz J."/>
            <person name="Toulza E."/>
            <person name="Wyss T."/>
            <person name="Zelensky A."/>
            <person name="Zhou K."/>
            <person name="Armbrust E.V."/>
            <person name="Bhattacharya D."/>
            <person name="Goodenough U.W."/>
            <person name="Van de Peer Y."/>
            <person name="Grigoriev I.V."/>
        </authorList>
    </citation>
    <scope>NUCLEOTIDE SEQUENCE [LARGE SCALE GENOMIC DNA]</scope>
    <source>
        <strain evidence="3">RCC299 / NOUM17</strain>
    </source>
</reference>
<dbReference type="GeneID" id="8249131"/>
<evidence type="ECO:0000256" key="1">
    <source>
        <dbReference type="SAM" id="MobiDB-lite"/>
    </source>
</evidence>
<dbReference type="SUPFAM" id="SSF53335">
    <property type="entry name" value="S-adenosyl-L-methionine-dependent methyltransferases"/>
    <property type="match status" value="1"/>
</dbReference>
<dbReference type="EMBL" id="CP001332">
    <property type="protein sequence ID" value="ACO67250.1"/>
    <property type="molecule type" value="Genomic_DNA"/>
</dbReference>
<dbReference type="InParanoid" id="C1EH80"/>
<dbReference type="Proteomes" id="UP000002009">
    <property type="component" value="Chromosome 14"/>
</dbReference>
<protein>
    <submittedName>
        <fullName evidence="2">Uncharacterized protein</fullName>
    </submittedName>
</protein>
<feature type="compositionally biased region" description="Basic residues" evidence="1">
    <location>
        <begin position="36"/>
        <end position="56"/>
    </location>
</feature>
<feature type="region of interest" description="Disordered" evidence="1">
    <location>
        <begin position="255"/>
        <end position="323"/>
    </location>
</feature>
<dbReference type="AlphaFoldDB" id="C1EH80"/>
<dbReference type="InterPro" id="IPR029063">
    <property type="entry name" value="SAM-dependent_MTases_sf"/>
</dbReference>
<dbReference type="InterPro" id="IPR019410">
    <property type="entry name" value="Methyltransf_16"/>
</dbReference>
<sequence length="607" mass="64183">MSVPKTSSEVWHILEVRTSRAAAVGGGHHAEIQSLSHRRAFGPKNGPRLRRRRTPTRRSTTARPDPRPKPIAQERETERDDELQDIEDLVDRLKSGAVIDRRDALMDLAGKMAADERVACFAESHGARSLLLRGLDAAVKRGDEELIDAVSAAVAENSRAHAKEHKQVELKAVAGSQVGAAAQRPPGVEEVRLPGLGRTLRVHESSWGDAGLAWRIWGSAKITAHAIDAANSHHDDAGGEARVHAWEEEEAIILGRKRSMDGTKPMGDTARRKSEGARSIVTAATTLSEGDGSCDGASSRGDASPGGDSPGGDSPGHSSRASPTLGVRGLTVLELGAGCGLCGFAAAAAGAKEVTVTEGAPGALAALGRTARDNASAFEGCAVRVKFLDWRDDQAALDGEEVVAVETNESGEMIDVEQRRTAAAAESNDDVNVGSYPPRAGGNWVHRLHGGAAAARTLDRLRDSERFDVVVGSDLLYDDAHAEPLAASLARRIAKPFGVAHVTLAVRRGELLEALARAASRRGLLVGAQAAEPYLEEEEALREATGGHITRAEPEGVGAWRERSGAALAAGEGVILPVGRSSGEEMREAFMDAEGRVAMLTFRWPQS</sequence>
<gene>
    <name evidence="2" type="ORF">MICPUN_64132</name>
</gene>
<dbReference type="OMA" id="SEVWHIL"/>